<dbReference type="GO" id="GO:0005737">
    <property type="term" value="C:cytoplasm"/>
    <property type="evidence" value="ECO:0007669"/>
    <property type="project" value="UniProtKB-SubCell"/>
</dbReference>
<evidence type="ECO:0000256" key="4">
    <source>
        <dbReference type="ARBA" id="ARBA00023002"/>
    </source>
</evidence>
<comment type="subcellular location">
    <subcellularLocation>
        <location evidence="14">Cytoplasm</location>
    </subcellularLocation>
</comment>
<dbReference type="AlphaFoldDB" id="A0A1F6H2T6"/>
<keyword evidence="2 14" id="KW-0963">Cytoplasm</keyword>
<feature type="binding site" evidence="14">
    <location>
        <position position="201"/>
    </location>
    <ligand>
        <name>[4Fe-4S] cluster</name>
        <dbReference type="ChEBI" id="CHEBI:49883"/>
    </ligand>
</feature>
<dbReference type="GO" id="GO:0019344">
    <property type="term" value="P:cysteine biosynthetic process"/>
    <property type="evidence" value="ECO:0007669"/>
    <property type="project" value="InterPro"/>
</dbReference>
<feature type="binding site" evidence="14">
    <location>
        <position position="119"/>
    </location>
    <ligand>
        <name>[4Fe-4S] cluster</name>
        <dbReference type="ChEBI" id="CHEBI:49883"/>
    </ligand>
</feature>
<accession>A0A1F6H2T6</accession>
<keyword evidence="6 14" id="KW-0411">Iron-sulfur</keyword>
<dbReference type="InterPro" id="IPR014729">
    <property type="entry name" value="Rossmann-like_a/b/a_fold"/>
</dbReference>
<dbReference type="SUPFAM" id="SSF52402">
    <property type="entry name" value="Adenine nucleotide alpha hydrolases-like"/>
    <property type="match status" value="1"/>
</dbReference>
<dbReference type="GO" id="GO:0051539">
    <property type="term" value="F:4 iron, 4 sulfur cluster binding"/>
    <property type="evidence" value="ECO:0007669"/>
    <property type="project" value="UniProtKB-UniRule"/>
</dbReference>
<evidence type="ECO:0000256" key="7">
    <source>
        <dbReference type="ARBA" id="ARBA00024298"/>
    </source>
</evidence>
<comment type="caution">
    <text evidence="16">The sequence shown here is derived from an EMBL/GenBank/DDBJ whole genome shotgun (WGS) entry which is preliminary data.</text>
</comment>
<evidence type="ECO:0000256" key="13">
    <source>
        <dbReference type="ARBA" id="ARBA00048441"/>
    </source>
</evidence>
<dbReference type="Gene3D" id="3.40.50.620">
    <property type="entry name" value="HUPs"/>
    <property type="match status" value="1"/>
</dbReference>
<comment type="pathway">
    <text evidence="8 14">Sulfur metabolism; hydrogen sulfide biosynthesis; sulfite from sulfate.</text>
</comment>
<dbReference type="PANTHER" id="PTHR46482:SF9">
    <property type="entry name" value="5'-ADENYLYLSULFATE REDUCTASE 1, CHLOROPLASTIC"/>
    <property type="match status" value="1"/>
</dbReference>
<evidence type="ECO:0000256" key="6">
    <source>
        <dbReference type="ARBA" id="ARBA00023014"/>
    </source>
</evidence>
<dbReference type="NCBIfam" id="TIGR00434">
    <property type="entry name" value="cysH"/>
    <property type="match status" value="1"/>
</dbReference>
<comment type="function">
    <text evidence="7 14">Catalyzes the formation of sulfite from adenosine 5'-phosphosulfate (APS) using thioredoxin as an electron donor.</text>
</comment>
<feature type="domain" description="Phosphoadenosine phosphosulphate reductase" evidence="15">
    <location>
        <begin position="33"/>
        <end position="207"/>
    </location>
</feature>
<dbReference type="CDD" id="cd23945">
    <property type="entry name" value="PAPS_reductase"/>
    <property type="match status" value="1"/>
</dbReference>
<protein>
    <recommendedName>
        <fullName evidence="10 14">Adenosine 5'-phosphosulfate reductase</fullName>
        <shortName evidence="14">APS reductase</shortName>
        <ecNumber evidence="9 14">1.8.4.10</ecNumber>
    </recommendedName>
    <alternativeName>
        <fullName evidence="12 14">5'-adenylylsulfate reductase</fullName>
    </alternativeName>
    <alternativeName>
        <fullName evidence="11 14">Thioredoxin-dependent 5'-adenylylsulfate reductase</fullName>
    </alternativeName>
</protein>
<dbReference type="GO" id="GO:0004604">
    <property type="term" value="F:phosphoadenylyl-sulfate reductase (thioredoxin) activity"/>
    <property type="evidence" value="ECO:0007669"/>
    <property type="project" value="UniProtKB-UniRule"/>
</dbReference>
<dbReference type="Proteomes" id="UP000177583">
    <property type="component" value="Unassembled WGS sequence"/>
</dbReference>
<organism evidence="16 17">
    <name type="scientific">Candidatus Lambdaproteobacteria bacterium RIFOXYD2_FULL_56_26</name>
    <dbReference type="NCBI Taxonomy" id="1817773"/>
    <lineage>
        <taxon>Bacteria</taxon>
        <taxon>Pseudomonadati</taxon>
        <taxon>Pseudomonadota</taxon>
        <taxon>Candidatus Lambdaproteobacteria</taxon>
    </lineage>
</organism>
<comment type="similarity">
    <text evidence="1 14">Belongs to the PAPS reductase family. CysH subfamily.</text>
</comment>
<dbReference type="InterPro" id="IPR002500">
    <property type="entry name" value="PAPS_reduct_dom"/>
</dbReference>
<feature type="binding site" evidence="14">
    <location>
        <position position="204"/>
    </location>
    <ligand>
        <name>[4Fe-4S] cluster</name>
        <dbReference type="ChEBI" id="CHEBI:49883"/>
    </ligand>
</feature>
<dbReference type="GO" id="GO:0070814">
    <property type="term" value="P:hydrogen sulfide biosynthetic process"/>
    <property type="evidence" value="ECO:0007669"/>
    <property type="project" value="UniProtKB-UniRule"/>
</dbReference>
<evidence type="ECO:0000256" key="5">
    <source>
        <dbReference type="ARBA" id="ARBA00023004"/>
    </source>
</evidence>
<name>A0A1F6H2T6_9PROT</name>
<evidence type="ECO:0000256" key="8">
    <source>
        <dbReference type="ARBA" id="ARBA00024327"/>
    </source>
</evidence>
<evidence type="ECO:0000256" key="10">
    <source>
        <dbReference type="ARBA" id="ARBA00029514"/>
    </source>
</evidence>
<comment type="cofactor">
    <cofactor evidence="14">
        <name>[4Fe-4S] cluster</name>
        <dbReference type="ChEBI" id="CHEBI:49883"/>
    </cofactor>
    <text evidence="14">Binds 1 [4Fe-4S] cluster per subunit.</text>
</comment>
<dbReference type="GO" id="GO:0019379">
    <property type="term" value="P:sulfate assimilation, phosphoadenylyl sulfate reduction by phosphoadenylyl-sulfate reductase (thioredoxin)"/>
    <property type="evidence" value="ECO:0007669"/>
    <property type="project" value="UniProtKB-UniRule"/>
</dbReference>
<dbReference type="EC" id="1.8.4.10" evidence="9 14"/>
<evidence type="ECO:0000313" key="17">
    <source>
        <dbReference type="Proteomes" id="UP000177583"/>
    </source>
</evidence>
<evidence type="ECO:0000259" key="15">
    <source>
        <dbReference type="Pfam" id="PF01507"/>
    </source>
</evidence>
<evidence type="ECO:0000256" key="2">
    <source>
        <dbReference type="ARBA" id="ARBA00022490"/>
    </source>
</evidence>
<dbReference type="Pfam" id="PF01507">
    <property type="entry name" value="PAPS_reduct"/>
    <property type="match status" value="1"/>
</dbReference>
<evidence type="ECO:0000256" key="3">
    <source>
        <dbReference type="ARBA" id="ARBA00022723"/>
    </source>
</evidence>
<dbReference type="GO" id="GO:0043866">
    <property type="term" value="F:adenylyl-sulfate reductase (thioredoxin) activity"/>
    <property type="evidence" value="ECO:0007669"/>
    <property type="project" value="UniProtKB-EC"/>
</dbReference>
<dbReference type="InterPro" id="IPR004511">
    <property type="entry name" value="PAPS/APS_Rdtase"/>
</dbReference>
<keyword evidence="3 14" id="KW-0479">Metal-binding</keyword>
<dbReference type="InterPro" id="IPR011798">
    <property type="entry name" value="APS_reductase"/>
</dbReference>
<dbReference type="EMBL" id="MFNF01000001">
    <property type="protein sequence ID" value="OGH04689.1"/>
    <property type="molecule type" value="Genomic_DNA"/>
</dbReference>
<evidence type="ECO:0000256" key="1">
    <source>
        <dbReference type="ARBA" id="ARBA00009732"/>
    </source>
</evidence>
<dbReference type="HAMAP" id="MF_00063">
    <property type="entry name" value="CysH"/>
    <property type="match status" value="1"/>
</dbReference>
<comment type="catalytic activity">
    <reaction evidence="13 14">
        <text>[thioredoxin]-disulfide + sulfite + AMP + 2 H(+) = adenosine 5'-phosphosulfate + [thioredoxin]-dithiol</text>
        <dbReference type="Rhea" id="RHEA:21976"/>
        <dbReference type="Rhea" id="RHEA-COMP:10698"/>
        <dbReference type="Rhea" id="RHEA-COMP:10700"/>
        <dbReference type="ChEBI" id="CHEBI:15378"/>
        <dbReference type="ChEBI" id="CHEBI:17359"/>
        <dbReference type="ChEBI" id="CHEBI:29950"/>
        <dbReference type="ChEBI" id="CHEBI:50058"/>
        <dbReference type="ChEBI" id="CHEBI:58243"/>
        <dbReference type="ChEBI" id="CHEBI:456215"/>
        <dbReference type="EC" id="1.8.4.10"/>
    </reaction>
</comment>
<dbReference type="PIRSF" id="PIRSF000857">
    <property type="entry name" value="PAPS_reductase"/>
    <property type="match status" value="1"/>
</dbReference>
<proteinExistence type="inferred from homology"/>
<dbReference type="PANTHER" id="PTHR46482">
    <property type="entry name" value="5'-ADENYLYLSULFATE REDUCTASE 3, CHLOROPLASTIC"/>
    <property type="match status" value="1"/>
</dbReference>
<evidence type="ECO:0000256" key="12">
    <source>
        <dbReference type="ARBA" id="ARBA00032041"/>
    </source>
</evidence>
<evidence type="ECO:0000313" key="16">
    <source>
        <dbReference type="EMBL" id="OGH04689.1"/>
    </source>
</evidence>
<keyword evidence="5 14" id="KW-0408">Iron</keyword>
<reference evidence="16 17" key="1">
    <citation type="journal article" date="2016" name="Nat. Commun.">
        <title>Thousands of microbial genomes shed light on interconnected biogeochemical processes in an aquifer system.</title>
        <authorList>
            <person name="Anantharaman K."/>
            <person name="Brown C.T."/>
            <person name="Hug L.A."/>
            <person name="Sharon I."/>
            <person name="Castelle C.J."/>
            <person name="Probst A.J."/>
            <person name="Thomas B.C."/>
            <person name="Singh A."/>
            <person name="Wilkins M.J."/>
            <person name="Karaoz U."/>
            <person name="Brodie E.L."/>
            <person name="Williams K.H."/>
            <person name="Hubbard S.S."/>
            <person name="Banfield J.F."/>
        </authorList>
    </citation>
    <scope>NUCLEOTIDE SEQUENCE [LARGE SCALE GENOMIC DNA]</scope>
</reference>
<evidence type="ECO:0000256" key="11">
    <source>
        <dbReference type="ARBA" id="ARBA00030894"/>
    </source>
</evidence>
<dbReference type="NCBIfam" id="NF002537">
    <property type="entry name" value="PRK02090.1"/>
    <property type="match status" value="1"/>
</dbReference>
<evidence type="ECO:0000256" key="9">
    <source>
        <dbReference type="ARBA" id="ARBA00024386"/>
    </source>
</evidence>
<gene>
    <name evidence="14" type="primary">cysH</name>
    <name evidence="16" type="ORF">A2557_06790</name>
</gene>
<feature type="binding site" evidence="14">
    <location>
        <position position="118"/>
    </location>
    <ligand>
        <name>[4Fe-4S] cluster</name>
        <dbReference type="ChEBI" id="CHEBI:49883"/>
    </ligand>
</feature>
<dbReference type="NCBIfam" id="TIGR02055">
    <property type="entry name" value="APS_reductase"/>
    <property type="match status" value="1"/>
</dbReference>
<dbReference type="GO" id="GO:0046872">
    <property type="term" value="F:metal ion binding"/>
    <property type="evidence" value="ECO:0007669"/>
    <property type="project" value="UniProtKB-KW"/>
</dbReference>
<sequence length="236" mass="26803">MKAQLEAYQAAVQGLSPAQAMAWALREFGVGQVALASSFGLEDQLLTQWLVELEPKARVFTLDTGRLFQETYECMGATQKKLGLSFEVYFPDPQKVKELYKTKGPNSFYESVANRKECCGIRKVEPLGKALFGLKLWITGQRRDQSLTRAALETVEWDEAHGLFKLNPLADWTEEQVWARVLAEEVPYNSLHDLGFPSIGCLPCTRKVEPGQEARAGRWWWEEPEHKECGLHSRPK</sequence>
<keyword evidence="4 14" id="KW-0560">Oxidoreductase</keyword>
<feature type="active site" description="Nucleophile; cysteine thiosulfonate intermediate" evidence="14">
    <location>
        <position position="229"/>
    </location>
</feature>
<evidence type="ECO:0000256" key="14">
    <source>
        <dbReference type="HAMAP-Rule" id="MF_00063"/>
    </source>
</evidence>